<proteinExistence type="predicted"/>
<evidence type="ECO:0000313" key="1">
    <source>
        <dbReference type="EMBL" id="KAJ9098353.1"/>
    </source>
</evidence>
<accession>A0ACC2VGU0</accession>
<gene>
    <name evidence="1" type="ORF">QFC20_005978</name>
</gene>
<dbReference type="EMBL" id="JASBWS010000094">
    <property type="protein sequence ID" value="KAJ9098353.1"/>
    <property type="molecule type" value="Genomic_DNA"/>
</dbReference>
<organism evidence="1 2">
    <name type="scientific">Naganishia adeliensis</name>
    <dbReference type="NCBI Taxonomy" id="92952"/>
    <lineage>
        <taxon>Eukaryota</taxon>
        <taxon>Fungi</taxon>
        <taxon>Dikarya</taxon>
        <taxon>Basidiomycota</taxon>
        <taxon>Agaricomycotina</taxon>
        <taxon>Tremellomycetes</taxon>
        <taxon>Filobasidiales</taxon>
        <taxon>Filobasidiaceae</taxon>
        <taxon>Naganishia</taxon>
    </lineage>
</organism>
<keyword evidence="2" id="KW-1185">Reference proteome</keyword>
<name>A0ACC2VGU0_9TREE</name>
<dbReference type="Proteomes" id="UP001230649">
    <property type="component" value="Unassembled WGS sequence"/>
</dbReference>
<evidence type="ECO:0000313" key="2">
    <source>
        <dbReference type="Proteomes" id="UP001230649"/>
    </source>
</evidence>
<reference evidence="1" key="1">
    <citation type="submission" date="2023-04" db="EMBL/GenBank/DDBJ databases">
        <title>Draft Genome sequencing of Naganishia species isolated from polar environments using Oxford Nanopore Technology.</title>
        <authorList>
            <person name="Leo P."/>
            <person name="Venkateswaran K."/>
        </authorList>
    </citation>
    <scope>NUCLEOTIDE SEQUENCE</scope>
    <source>
        <strain evidence="1">MNA-CCFEE 5262</strain>
    </source>
</reference>
<sequence>MRLEFPITRPFPRLWSLALCVFALCALIVLFVINVPLAGYNLVQFTTRDWDFHQEMWWDPFIPSAVRSKARKCQGTKISSGTRFRLDNDLFDWTVQKLMTREEGQPIQRNNTDFGVVTGWRTMRANETLEYQNQPMSSCDLYGVFWKVDLRDQSVKLFGDILCDLPIPLIARTTYSAGGDPTTLQTVLDGTYYDREVLIETLDESGAIPFANIISGVLQYFGFGFISDLTYMFRLANGSYPSTVAGYFVNGDWCPVSLFGQDPACRNDSAAQPRFRWSMEYAVFDNLTFKAYSNQDESGYDDGTTENPTYSPTVIFSPEIKPATFNLMNAFVSAIRTDIGGARANNLFQSREAMSAQIYANQFEDLFAPEGQLTSAQMKNLMLNDPYATFPIPEAYHHPTRMVINYLCTRQVLKRGAVLVFNVAVAALALFGTVWAITIMIASMALQRRRDWKGTSGVCLGHSQGSQRTPDSSYIQQQYLEPMSLTPGYSAVKEHTPFFSSPPV</sequence>
<comment type="caution">
    <text evidence="1">The sequence shown here is derived from an EMBL/GenBank/DDBJ whole genome shotgun (WGS) entry which is preliminary data.</text>
</comment>
<protein>
    <submittedName>
        <fullName evidence="1">Uncharacterized protein</fullName>
    </submittedName>
</protein>